<dbReference type="Pfam" id="PF00067">
    <property type="entry name" value="p450"/>
    <property type="match status" value="2"/>
</dbReference>
<dbReference type="SUPFAM" id="SSF48264">
    <property type="entry name" value="Cytochrome P450"/>
    <property type="match status" value="1"/>
</dbReference>
<evidence type="ECO:0000256" key="2">
    <source>
        <dbReference type="RuleBase" id="RU000461"/>
    </source>
</evidence>
<dbReference type="RefSeq" id="WP_398279212.1">
    <property type="nucleotide sequence ID" value="NZ_JBITLV010000003.1"/>
</dbReference>
<organism evidence="3 4">
    <name type="scientific">Spongisporangium articulatum</name>
    <dbReference type="NCBI Taxonomy" id="3362603"/>
    <lineage>
        <taxon>Bacteria</taxon>
        <taxon>Bacillati</taxon>
        <taxon>Actinomycetota</taxon>
        <taxon>Actinomycetes</taxon>
        <taxon>Kineosporiales</taxon>
        <taxon>Kineosporiaceae</taxon>
        <taxon>Spongisporangium</taxon>
    </lineage>
</organism>
<accession>A0ABW8AND5</accession>
<keyword evidence="2" id="KW-0503">Monooxygenase</keyword>
<evidence type="ECO:0000256" key="1">
    <source>
        <dbReference type="ARBA" id="ARBA00010617"/>
    </source>
</evidence>
<keyword evidence="2" id="KW-0408">Iron</keyword>
<dbReference type="PANTHER" id="PTHR46696:SF1">
    <property type="entry name" value="CYTOCHROME P450 YJIB-RELATED"/>
    <property type="match status" value="1"/>
</dbReference>
<dbReference type="Proteomes" id="UP001612915">
    <property type="component" value="Unassembled WGS sequence"/>
</dbReference>
<dbReference type="InterPro" id="IPR036396">
    <property type="entry name" value="Cyt_P450_sf"/>
</dbReference>
<dbReference type="InterPro" id="IPR017972">
    <property type="entry name" value="Cyt_P450_CS"/>
</dbReference>
<dbReference type="PANTHER" id="PTHR46696">
    <property type="entry name" value="P450, PUTATIVE (EUROFUNG)-RELATED"/>
    <property type="match status" value="1"/>
</dbReference>
<keyword evidence="2" id="KW-0560">Oxidoreductase</keyword>
<keyword evidence="2" id="KW-0349">Heme</keyword>
<gene>
    <name evidence="3" type="ORF">ACIB24_10385</name>
</gene>
<name>A0ABW8AND5_9ACTN</name>
<evidence type="ECO:0000313" key="4">
    <source>
        <dbReference type="Proteomes" id="UP001612915"/>
    </source>
</evidence>
<proteinExistence type="inferred from homology"/>
<comment type="caution">
    <text evidence="3">The sequence shown here is derived from an EMBL/GenBank/DDBJ whole genome shotgun (WGS) entry which is preliminary data.</text>
</comment>
<comment type="similarity">
    <text evidence="1 2">Belongs to the cytochrome P450 family.</text>
</comment>
<dbReference type="PROSITE" id="PS00086">
    <property type="entry name" value="CYTOCHROME_P450"/>
    <property type="match status" value="1"/>
</dbReference>
<dbReference type="InterPro" id="IPR002397">
    <property type="entry name" value="Cyt_P450_B"/>
</dbReference>
<dbReference type="PRINTS" id="PR00385">
    <property type="entry name" value="P450"/>
</dbReference>
<dbReference type="Gene3D" id="1.10.630.10">
    <property type="entry name" value="Cytochrome P450"/>
    <property type="match status" value="1"/>
</dbReference>
<dbReference type="CDD" id="cd20625">
    <property type="entry name" value="CYP164-like"/>
    <property type="match status" value="1"/>
</dbReference>
<keyword evidence="2" id="KW-0479">Metal-binding</keyword>
<dbReference type="EMBL" id="JBITLV010000003">
    <property type="protein sequence ID" value="MFI7587467.1"/>
    <property type="molecule type" value="Genomic_DNA"/>
</dbReference>
<dbReference type="InterPro" id="IPR001128">
    <property type="entry name" value="Cyt_P450"/>
</dbReference>
<reference evidence="3 4" key="1">
    <citation type="submission" date="2024-10" db="EMBL/GenBank/DDBJ databases">
        <title>The Natural Products Discovery Center: Release of the First 8490 Sequenced Strains for Exploring Actinobacteria Biosynthetic Diversity.</title>
        <authorList>
            <person name="Kalkreuter E."/>
            <person name="Kautsar S.A."/>
            <person name="Yang D."/>
            <person name="Bader C.D."/>
            <person name="Teijaro C.N."/>
            <person name="Fluegel L."/>
            <person name="Davis C.M."/>
            <person name="Simpson J.R."/>
            <person name="Lauterbach L."/>
            <person name="Steele A.D."/>
            <person name="Gui C."/>
            <person name="Meng S."/>
            <person name="Li G."/>
            <person name="Viehrig K."/>
            <person name="Ye F."/>
            <person name="Su P."/>
            <person name="Kiefer A.F."/>
            <person name="Nichols A."/>
            <person name="Cepeda A.J."/>
            <person name="Yan W."/>
            <person name="Fan B."/>
            <person name="Jiang Y."/>
            <person name="Adhikari A."/>
            <person name="Zheng C.-J."/>
            <person name="Schuster L."/>
            <person name="Cowan T.M."/>
            <person name="Smanski M.J."/>
            <person name="Chevrette M.G."/>
            <person name="De Carvalho L.P.S."/>
            <person name="Shen B."/>
        </authorList>
    </citation>
    <scope>NUCLEOTIDE SEQUENCE [LARGE SCALE GENOMIC DNA]</scope>
    <source>
        <strain evidence="3 4">NPDC049639</strain>
    </source>
</reference>
<dbReference type="PRINTS" id="PR00359">
    <property type="entry name" value="BP450"/>
</dbReference>
<protein>
    <submittedName>
        <fullName evidence="3">Cytochrome P450</fullName>
    </submittedName>
</protein>
<keyword evidence="4" id="KW-1185">Reference proteome</keyword>
<evidence type="ECO:0000313" key="3">
    <source>
        <dbReference type="EMBL" id="MFI7587467.1"/>
    </source>
</evidence>
<sequence length="376" mass="39779">MSAVDVAPVRWDAGTGAFVVTGFEEASAVLRGSGWSSDPANSPLAPPEATEVPSTLMLFRDPPDHTRLRRLVAPSFTARSIEALRPRVAAVVEACLDELDALVADGEEVDLLADFGYLVPMAVIAELLDVGVDGAEVFLEQTPRLVKLLEIDAGPDDLSEAVAAALEVTMFLTPVLAQRRAAGPEGTVGTDFISSLLATDLSLDEVLGTCVLLLAAGHETTANLIANGAQTLMEHPDQVTHLHADPARAVEELLRLHGPVKLIGRTALGDQTVGGVQVPAGSQVLLLVDAAGRDPRRWPDPDRVDLTRNGPAGLGFGAGIHFCLGAALARLEAAEALTRFFARFPGAQRRDPSPRWRASSTFHGLEALPVRLPVHL</sequence>